<dbReference type="Proteomes" id="UP000276741">
    <property type="component" value="Chromosome"/>
</dbReference>
<dbReference type="EMBL" id="BMQS01000001">
    <property type="protein sequence ID" value="GGT86315.1"/>
    <property type="molecule type" value="Genomic_DNA"/>
</dbReference>
<dbReference type="CDD" id="cd00887">
    <property type="entry name" value="MoeA"/>
    <property type="match status" value="1"/>
</dbReference>
<dbReference type="Pfam" id="PF00994">
    <property type="entry name" value="MoCF_biosynth"/>
    <property type="match status" value="1"/>
</dbReference>
<evidence type="ECO:0000313" key="4">
    <source>
        <dbReference type="Proteomes" id="UP000276741"/>
    </source>
</evidence>
<reference evidence="3" key="1">
    <citation type="journal article" date="2014" name="Int. J. Syst. Evol. Microbiol.">
        <title>Complete genome sequence of Corynebacterium casei LMG S-19264T (=DSM 44701T), isolated from a smear-ripened cheese.</title>
        <authorList>
            <consortium name="US DOE Joint Genome Institute (JGI-PGF)"/>
            <person name="Walter F."/>
            <person name="Albersmeier A."/>
            <person name="Kalinowski J."/>
            <person name="Ruckert C."/>
        </authorList>
    </citation>
    <scope>NUCLEOTIDE SEQUENCE</scope>
    <source>
        <strain evidence="3">JCM 31740</strain>
    </source>
</reference>
<reference evidence="2" key="3">
    <citation type="journal article" date="2019" name="BMC Res. Notes">
        <title>Complete genome sequence of the Sulfodiicoccus acidiphilus strain HS-1T, the first crenarchaeon that lacks polB3, isolated from an acidic hot spring in Ohwaku-dani, Hakone, Japan.</title>
        <authorList>
            <person name="Sakai H.D."/>
            <person name="Kurosawa N."/>
        </authorList>
    </citation>
    <scope>NUCLEOTIDE SEQUENCE</scope>
    <source>
        <strain evidence="2">HS-1</strain>
    </source>
</reference>
<dbReference type="GO" id="GO:0005737">
    <property type="term" value="C:cytoplasm"/>
    <property type="evidence" value="ECO:0007669"/>
    <property type="project" value="TreeGrafter"/>
</dbReference>
<dbReference type="Pfam" id="PF03453">
    <property type="entry name" value="MoeA_N"/>
    <property type="match status" value="1"/>
</dbReference>
<dbReference type="Gene3D" id="2.170.190.11">
    <property type="entry name" value="Molybdopterin biosynthesis moea protein, domain 3"/>
    <property type="match status" value="1"/>
</dbReference>
<dbReference type="InterPro" id="IPR005110">
    <property type="entry name" value="MoeA_linker/N"/>
</dbReference>
<dbReference type="SMART" id="SM00852">
    <property type="entry name" value="MoCF_biosynth"/>
    <property type="match status" value="1"/>
</dbReference>
<feature type="domain" description="MoaB/Mog" evidence="1">
    <location>
        <begin position="169"/>
        <end position="304"/>
    </location>
</feature>
<protein>
    <submittedName>
        <fullName evidence="2">Molybdopterin molybdenumtransferase MoeA</fullName>
    </submittedName>
</protein>
<dbReference type="KEGG" id="sacd:HS1genome_0114"/>
<dbReference type="PANTHER" id="PTHR10192">
    <property type="entry name" value="MOLYBDOPTERIN BIOSYNTHESIS PROTEIN"/>
    <property type="match status" value="1"/>
</dbReference>
<accession>A0A348B0M3</accession>
<reference evidence="3" key="4">
    <citation type="submission" date="2020-09" db="EMBL/GenBank/DDBJ databases">
        <authorList>
            <person name="Sun Q."/>
            <person name="Ohkuma M."/>
        </authorList>
    </citation>
    <scope>NUCLEOTIDE SEQUENCE</scope>
    <source>
        <strain evidence="3">JCM 31740</strain>
    </source>
</reference>
<dbReference type="Proteomes" id="UP000616143">
    <property type="component" value="Unassembled WGS sequence"/>
</dbReference>
<dbReference type="InterPro" id="IPR001453">
    <property type="entry name" value="MoaB/Mog_dom"/>
</dbReference>
<dbReference type="EMBL" id="AP018553">
    <property type="protein sequence ID" value="BBD71725.1"/>
    <property type="molecule type" value="Genomic_DNA"/>
</dbReference>
<dbReference type="SUPFAM" id="SSF53218">
    <property type="entry name" value="Molybdenum cofactor biosynthesis proteins"/>
    <property type="match status" value="1"/>
</dbReference>
<dbReference type="PANTHER" id="PTHR10192:SF19">
    <property type="entry name" value="MOLYBDOPTERIN BIOSYNTHESIS PROTEIN MJ0666-RELATED"/>
    <property type="match status" value="1"/>
</dbReference>
<dbReference type="SUPFAM" id="SSF63882">
    <property type="entry name" value="MoeA N-terminal region -like"/>
    <property type="match status" value="1"/>
</dbReference>
<dbReference type="GeneID" id="38665607"/>
<reference evidence="4" key="2">
    <citation type="submission" date="2018-04" db="EMBL/GenBank/DDBJ databases">
        <title>Complete genome sequence of Sulfodiicoccus acidiphilus strain HS-1.</title>
        <authorList>
            <person name="Sakai H.D."/>
            <person name="Kurosawa N."/>
        </authorList>
    </citation>
    <scope>NUCLEOTIDE SEQUENCE [LARGE SCALE GENOMIC DNA]</scope>
    <source>
        <strain evidence="4">HS-1</strain>
    </source>
</reference>
<dbReference type="RefSeq" id="WP_158613651.1">
    <property type="nucleotide sequence ID" value="NZ_AP018553.1"/>
</dbReference>
<organism evidence="2 4">
    <name type="scientific">Sulfodiicoccus acidiphilus</name>
    <dbReference type="NCBI Taxonomy" id="1670455"/>
    <lineage>
        <taxon>Archaea</taxon>
        <taxon>Thermoproteota</taxon>
        <taxon>Thermoprotei</taxon>
        <taxon>Sulfolobales</taxon>
        <taxon>Sulfolobaceae</taxon>
        <taxon>Sulfodiicoccus</taxon>
    </lineage>
</organism>
<evidence type="ECO:0000259" key="1">
    <source>
        <dbReference type="SMART" id="SM00852"/>
    </source>
</evidence>
<dbReference type="InterPro" id="IPR036135">
    <property type="entry name" value="MoeA_linker/N_sf"/>
</dbReference>
<dbReference type="OrthoDB" id="31371at2157"/>
<dbReference type="InterPro" id="IPR038987">
    <property type="entry name" value="MoeA-like"/>
</dbReference>
<sequence>MEKARAIVDQLTFPPVNRATLPLELAVGKVCARDVVADRDVPPADLSAMDGYALRAEDAGRGLRVRGKVFPSGGDVSRLDRGEAAYVATGSALPEGADAVARVEAAKLEGGELRVLEEVFRWKDVRRAGEDVRRGELVLGAGTRVRTTHLGLLTVLGVEELEVYLPRIGVLSVGDELSPFYSPEAGKSRDALGRALVATLSGIGEVRYLGVVGDSVGEIGEAVSRSVRSLDLLITVGGSSVGERDLVKAAVSSVGEVLFEGVTVNVIKRGGLGEVGGRPVLMLPGQAVAAFATLAEHGYRLLSRMLGARLQRTETVELGTDVTVNHKMDTLYVFAVDDGVATPLRWGVGLYSVLAQADAYAVLRRGETYRRGERIVVRRLV</sequence>
<keyword evidence="4" id="KW-1185">Reference proteome</keyword>
<dbReference type="InterPro" id="IPR036688">
    <property type="entry name" value="MoeA_C_domain_IV_sf"/>
</dbReference>
<evidence type="ECO:0000313" key="3">
    <source>
        <dbReference type="EMBL" id="GGT86315.1"/>
    </source>
</evidence>
<dbReference type="AlphaFoldDB" id="A0A348B0M3"/>
<dbReference type="Gene3D" id="3.90.105.10">
    <property type="entry name" value="Molybdopterin biosynthesis moea protein, domain 2"/>
    <property type="match status" value="1"/>
</dbReference>
<proteinExistence type="predicted"/>
<gene>
    <name evidence="3" type="ORF">GCM10007116_00320</name>
    <name evidence="2" type="ORF">HS1genome_0114</name>
</gene>
<dbReference type="Gene3D" id="2.40.340.10">
    <property type="entry name" value="MoeA, C-terminal, domain IV"/>
    <property type="match status" value="1"/>
</dbReference>
<evidence type="ECO:0000313" key="2">
    <source>
        <dbReference type="EMBL" id="BBD71725.1"/>
    </source>
</evidence>
<dbReference type="GO" id="GO:0061599">
    <property type="term" value="F:molybdopterin molybdotransferase activity"/>
    <property type="evidence" value="ECO:0007669"/>
    <property type="project" value="TreeGrafter"/>
</dbReference>
<dbReference type="InterPro" id="IPR036425">
    <property type="entry name" value="MoaB/Mog-like_dom_sf"/>
</dbReference>
<keyword evidence="2" id="KW-0808">Transferase</keyword>
<dbReference type="GO" id="GO:0006777">
    <property type="term" value="P:Mo-molybdopterin cofactor biosynthetic process"/>
    <property type="evidence" value="ECO:0007669"/>
    <property type="project" value="TreeGrafter"/>
</dbReference>
<name>A0A348B0M3_9CREN</name>
<dbReference type="Gene3D" id="3.40.980.10">
    <property type="entry name" value="MoaB/Mog-like domain"/>
    <property type="match status" value="1"/>
</dbReference>